<dbReference type="AlphaFoldDB" id="A0A812TML9"/>
<keyword evidence="1" id="KW-0479">Metal-binding</keyword>
<dbReference type="EMBL" id="CAJNDS010002570">
    <property type="protein sequence ID" value="CAE7529586.1"/>
    <property type="molecule type" value="Genomic_DNA"/>
</dbReference>
<gene>
    <name evidence="4" type="ORF">SNAT2548_LOCUS29655</name>
</gene>
<feature type="zinc finger region" description="C3H1-type" evidence="1">
    <location>
        <begin position="273"/>
        <end position="295"/>
    </location>
</feature>
<evidence type="ECO:0000256" key="2">
    <source>
        <dbReference type="SAM" id="MobiDB-lite"/>
    </source>
</evidence>
<organism evidence="4 5">
    <name type="scientific">Symbiodinium natans</name>
    <dbReference type="NCBI Taxonomy" id="878477"/>
    <lineage>
        <taxon>Eukaryota</taxon>
        <taxon>Sar</taxon>
        <taxon>Alveolata</taxon>
        <taxon>Dinophyceae</taxon>
        <taxon>Suessiales</taxon>
        <taxon>Symbiodiniaceae</taxon>
        <taxon>Symbiodinium</taxon>
    </lineage>
</organism>
<reference evidence="4" key="1">
    <citation type="submission" date="2021-02" db="EMBL/GenBank/DDBJ databases">
        <authorList>
            <person name="Dougan E. K."/>
            <person name="Rhodes N."/>
            <person name="Thang M."/>
            <person name="Chan C."/>
        </authorList>
    </citation>
    <scope>NUCLEOTIDE SEQUENCE</scope>
</reference>
<comment type="caution">
    <text evidence="4">The sequence shown here is derived from an EMBL/GenBank/DDBJ whole genome shotgun (WGS) entry which is preliminary data.</text>
</comment>
<dbReference type="PROSITE" id="PS50103">
    <property type="entry name" value="ZF_C3H1"/>
    <property type="match status" value="1"/>
</dbReference>
<feature type="region of interest" description="Disordered" evidence="2">
    <location>
        <begin position="24"/>
        <end position="49"/>
    </location>
</feature>
<proteinExistence type="predicted"/>
<sequence>MRFVQCLVEVRDVGSRLDGRSHRLQEGSFRQSQSRKPAPFDPRCPPSSRAQPTKPFLSLLLLCNSCNSLCKLVLPQVPLDLHLCPGQEPSTFCARVLRPCGRARVCLGVPPCASVCLRVPPCACVCLCVPVCACVCLCVPVCACVCLCVPVCACVCLRVRARRPPGPWPLQDQDVVRGASQRARSLPPRSESAGHEHAESRFVENLLQRRAASFGLHETEDCKIETVEDAKDATDAEDVGDVPVSPSEEAEVLEEVLALSEGGFGHPEVCGRPCVRFMHGNCEQGAACQYCHLEHTRPWRGTETWRAVCATLRSHRRVIAGTWESGEIWEQGRALVRPKLKLDKRQRQCLDSLNEQQALRVLSVLLPYIATRCQDQGLAEPMAEVLGLLQSRLQELSAPLPTTPVPRSKSTFLRVILKRRRTAEKLCACCACWLSDANLTT</sequence>
<dbReference type="Proteomes" id="UP000604046">
    <property type="component" value="Unassembled WGS sequence"/>
</dbReference>
<feature type="domain" description="C3H1-type" evidence="3">
    <location>
        <begin position="273"/>
        <end position="295"/>
    </location>
</feature>
<name>A0A812TML9_9DINO</name>
<accession>A0A812TML9</accession>
<protein>
    <recommendedName>
        <fullName evidence="3">C3H1-type domain-containing protein</fullName>
    </recommendedName>
</protein>
<evidence type="ECO:0000313" key="5">
    <source>
        <dbReference type="Proteomes" id="UP000604046"/>
    </source>
</evidence>
<dbReference type="GO" id="GO:0008270">
    <property type="term" value="F:zinc ion binding"/>
    <property type="evidence" value="ECO:0007669"/>
    <property type="project" value="UniProtKB-KW"/>
</dbReference>
<dbReference type="OrthoDB" id="434420at2759"/>
<keyword evidence="1" id="KW-0862">Zinc</keyword>
<evidence type="ECO:0000259" key="3">
    <source>
        <dbReference type="PROSITE" id="PS50103"/>
    </source>
</evidence>
<evidence type="ECO:0000313" key="4">
    <source>
        <dbReference type="EMBL" id="CAE7529586.1"/>
    </source>
</evidence>
<evidence type="ECO:0000256" key="1">
    <source>
        <dbReference type="PROSITE-ProRule" id="PRU00723"/>
    </source>
</evidence>
<keyword evidence="1" id="KW-0863">Zinc-finger</keyword>
<feature type="region of interest" description="Disordered" evidence="2">
    <location>
        <begin position="179"/>
        <end position="198"/>
    </location>
</feature>
<dbReference type="InterPro" id="IPR000571">
    <property type="entry name" value="Znf_CCCH"/>
</dbReference>
<keyword evidence="5" id="KW-1185">Reference proteome</keyword>